<proteinExistence type="predicted"/>
<evidence type="ECO:0000313" key="2">
    <source>
        <dbReference type="Proteomes" id="UP001044222"/>
    </source>
</evidence>
<dbReference type="EMBL" id="JAFIRN010000006">
    <property type="protein sequence ID" value="KAG5848025.1"/>
    <property type="molecule type" value="Genomic_DNA"/>
</dbReference>
<gene>
    <name evidence="1" type="ORF">ANANG_G00132470</name>
</gene>
<accession>A0A9D3RYL9</accession>
<reference evidence="1" key="1">
    <citation type="submission" date="2021-01" db="EMBL/GenBank/DDBJ databases">
        <title>A chromosome-scale assembly of European eel, Anguilla anguilla.</title>
        <authorList>
            <person name="Henkel C."/>
            <person name="Jong-Raadsen S.A."/>
            <person name="Dufour S."/>
            <person name="Weltzien F.-A."/>
            <person name="Palstra A.P."/>
            <person name="Pelster B."/>
            <person name="Spaink H.P."/>
            <person name="Van Den Thillart G.E."/>
            <person name="Jansen H."/>
            <person name="Zahm M."/>
            <person name="Klopp C."/>
            <person name="Cedric C."/>
            <person name="Louis A."/>
            <person name="Berthelot C."/>
            <person name="Parey E."/>
            <person name="Roest Crollius H."/>
            <person name="Montfort J."/>
            <person name="Robinson-Rechavi M."/>
            <person name="Bucao C."/>
            <person name="Bouchez O."/>
            <person name="Gislard M."/>
            <person name="Lluch J."/>
            <person name="Milhes M."/>
            <person name="Lampietro C."/>
            <person name="Lopez Roques C."/>
            <person name="Donnadieu C."/>
            <person name="Braasch I."/>
            <person name="Desvignes T."/>
            <person name="Postlethwait J."/>
            <person name="Bobe J."/>
            <person name="Guiguen Y."/>
            <person name="Dirks R."/>
        </authorList>
    </citation>
    <scope>NUCLEOTIDE SEQUENCE</scope>
    <source>
        <strain evidence="1">Tag_6206</strain>
        <tissue evidence="1">Liver</tissue>
    </source>
</reference>
<protein>
    <submittedName>
        <fullName evidence="1">Uncharacterized protein</fullName>
    </submittedName>
</protein>
<name>A0A9D3RYL9_ANGAN</name>
<keyword evidence="2" id="KW-1185">Reference proteome</keyword>
<dbReference type="AlphaFoldDB" id="A0A9D3RYL9"/>
<feature type="non-terminal residue" evidence="1">
    <location>
        <position position="1"/>
    </location>
</feature>
<evidence type="ECO:0000313" key="1">
    <source>
        <dbReference type="EMBL" id="KAG5848025.1"/>
    </source>
</evidence>
<sequence>FDAQEDVVGLRVEVVLHDAGVPALVADVHLLNLQAVLVLIPASRHHGNAGIRRPFVISREHDAGAVEPRPL</sequence>
<organism evidence="1 2">
    <name type="scientific">Anguilla anguilla</name>
    <name type="common">European freshwater eel</name>
    <name type="synonym">Muraena anguilla</name>
    <dbReference type="NCBI Taxonomy" id="7936"/>
    <lineage>
        <taxon>Eukaryota</taxon>
        <taxon>Metazoa</taxon>
        <taxon>Chordata</taxon>
        <taxon>Craniata</taxon>
        <taxon>Vertebrata</taxon>
        <taxon>Euteleostomi</taxon>
        <taxon>Actinopterygii</taxon>
        <taxon>Neopterygii</taxon>
        <taxon>Teleostei</taxon>
        <taxon>Anguilliformes</taxon>
        <taxon>Anguillidae</taxon>
        <taxon>Anguilla</taxon>
    </lineage>
</organism>
<dbReference type="Proteomes" id="UP001044222">
    <property type="component" value="Chromosome 6"/>
</dbReference>
<comment type="caution">
    <text evidence="1">The sequence shown here is derived from an EMBL/GenBank/DDBJ whole genome shotgun (WGS) entry which is preliminary data.</text>
</comment>